<keyword evidence="3" id="KW-1185">Reference proteome</keyword>
<dbReference type="EMBL" id="CP118375">
    <property type="protein sequence ID" value="WFD41878.1"/>
    <property type="molecule type" value="Genomic_DNA"/>
</dbReference>
<feature type="region of interest" description="Disordered" evidence="1">
    <location>
        <begin position="290"/>
        <end position="335"/>
    </location>
</feature>
<organism evidence="2 3">
    <name type="scientific">Malassezia psittaci</name>
    <dbReference type="NCBI Taxonomy" id="1821823"/>
    <lineage>
        <taxon>Eukaryota</taxon>
        <taxon>Fungi</taxon>
        <taxon>Dikarya</taxon>
        <taxon>Basidiomycota</taxon>
        <taxon>Ustilaginomycotina</taxon>
        <taxon>Malasseziomycetes</taxon>
        <taxon>Malasseziales</taxon>
        <taxon>Malasseziaceae</taxon>
        <taxon>Malassezia</taxon>
    </lineage>
</organism>
<feature type="compositionally biased region" description="Polar residues" evidence="1">
    <location>
        <begin position="311"/>
        <end position="334"/>
    </location>
</feature>
<name>A0AAF0JCQ9_9BASI</name>
<evidence type="ECO:0000256" key="1">
    <source>
        <dbReference type="SAM" id="MobiDB-lite"/>
    </source>
</evidence>
<sequence length="384" mass="42205">MHDETCEDIDVAFHDLGDSLERGRTSFSCSPRDFRLPTALSTEDPGFTRRSTSRRSVAPRDKNKVRVAEILRGEKNPTNFETASEARLQRHLLDSQDRRRREWPSDPHHLASERPMHEVRIANMLRSSSGLGRDVPMAPRSSGSVADDELEDWIPSTPLAMETMYSSSEEDDVSVDDVRSSPMDASDVYNYGGASMHSLTTMPVAVPGYEHSCCDGAKKRKHDSVGCDESSSWARRRRPMLLPVRKTGARTPTTLSTSPLSTSPRRLSLLHNQNVFVSPSSSPLAARDRFRSIGTPNNSAGTPPSHEAHQGTYSRPMSPNTSWRLHTRSPSHSMIGSGPGYGSGAIGLRLGAQTPWDGLSLSSWLGGQVENHEMDEGVKSLGLS</sequence>
<evidence type="ECO:0000313" key="3">
    <source>
        <dbReference type="Proteomes" id="UP001214628"/>
    </source>
</evidence>
<reference evidence="2" key="1">
    <citation type="submission" date="2023-02" db="EMBL/GenBank/DDBJ databases">
        <title>Mating type loci evolution in Malassezia.</title>
        <authorList>
            <person name="Coelho M.A."/>
        </authorList>
    </citation>
    <scope>NUCLEOTIDE SEQUENCE</scope>
    <source>
        <strain evidence="2">CBS 14136</strain>
    </source>
</reference>
<gene>
    <name evidence="2" type="ORF">MPSI1_000515</name>
</gene>
<protein>
    <submittedName>
        <fullName evidence="2">Uncharacterized protein</fullName>
    </submittedName>
</protein>
<feature type="region of interest" description="Disordered" evidence="1">
    <location>
        <begin position="40"/>
        <end position="61"/>
    </location>
</feature>
<dbReference type="Proteomes" id="UP001214628">
    <property type="component" value="Chromosome 1"/>
</dbReference>
<evidence type="ECO:0000313" key="2">
    <source>
        <dbReference type="EMBL" id="WFD41878.1"/>
    </source>
</evidence>
<proteinExistence type="predicted"/>
<accession>A0AAF0JCQ9</accession>
<dbReference type="AlphaFoldDB" id="A0AAF0JCQ9"/>